<accession>A0A6P1YR00</accession>
<keyword evidence="3" id="KW-1185">Reference proteome</keyword>
<dbReference type="Proteomes" id="UP000464751">
    <property type="component" value="Chromosome"/>
</dbReference>
<keyword evidence="1" id="KW-0472">Membrane</keyword>
<dbReference type="EMBL" id="CP048630">
    <property type="protein sequence ID" value="QIB35465.1"/>
    <property type="molecule type" value="Genomic_DNA"/>
</dbReference>
<organism evidence="2 3">
    <name type="scientific">Ancylobacter pratisalsi</name>
    <dbReference type="NCBI Taxonomy" id="1745854"/>
    <lineage>
        <taxon>Bacteria</taxon>
        <taxon>Pseudomonadati</taxon>
        <taxon>Pseudomonadota</taxon>
        <taxon>Alphaproteobacteria</taxon>
        <taxon>Hyphomicrobiales</taxon>
        <taxon>Xanthobacteraceae</taxon>
        <taxon>Ancylobacter</taxon>
    </lineage>
</organism>
<evidence type="ECO:0000256" key="1">
    <source>
        <dbReference type="SAM" id="Phobius"/>
    </source>
</evidence>
<evidence type="ECO:0000313" key="3">
    <source>
        <dbReference type="Proteomes" id="UP000464751"/>
    </source>
</evidence>
<reference evidence="2 3" key="1">
    <citation type="submission" date="2020-02" db="EMBL/GenBank/DDBJ databases">
        <authorList>
            <person name="Li G."/>
        </authorList>
    </citation>
    <scope>NUCLEOTIDE SEQUENCE [LARGE SCALE GENOMIC DNA]</scope>
    <source>
        <strain evidence="2 3">DSM 102029</strain>
    </source>
</reference>
<proteinExistence type="predicted"/>
<keyword evidence="1" id="KW-0812">Transmembrane</keyword>
<protein>
    <submittedName>
        <fullName evidence="2">Uncharacterized protein</fullName>
    </submittedName>
</protein>
<sequence length="224" mass="25229">MSGAAPLASPRLAGAAWSVLLIVVSFVTVYYAVQFLRFDQLDRAISAQTSGAYWERDYVGELTTLREDIAPWREMPGVRSRARKVYETAGKVLNLPSQTTFLDTANLLQIDPVNGWTWLDIAREGVLTGAPLTLVAQALTMSSVSTPREYTALVGRVNLIMDLWDVATDEQKRQFLSEANLLSRMWAHYGGLKTSTWWRDALARQPDARRDEIEDAYRAYDSTY</sequence>
<dbReference type="KEGG" id="apra:G3A50_18430"/>
<feature type="transmembrane region" description="Helical" evidence="1">
    <location>
        <begin position="12"/>
        <end position="33"/>
    </location>
</feature>
<keyword evidence="1" id="KW-1133">Transmembrane helix</keyword>
<dbReference type="AlphaFoldDB" id="A0A6P1YR00"/>
<gene>
    <name evidence="2" type="ORF">G3A50_18430</name>
</gene>
<name>A0A6P1YR00_9HYPH</name>
<dbReference type="RefSeq" id="WP_163076605.1">
    <property type="nucleotide sequence ID" value="NZ_CP048630.1"/>
</dbReference>
<evidence type="ECO:0000313" key="2">
    <source>
        <dbReference type="EMBL" id="QIB35465.1"/>
    </source>
</evidence>